<evidence type="ECO:0000313" key="3">
    <source>
        <dbReference type="EMBL" id="PPA68807.1"/>
    </source>
</evidence>
<accession>A0A2S5G745</accession>
<proteinExistence type="predicted"/>
<evidence type="ECO:0000313" key="4">
    <source>
        <dbReference type="Proteomes" id="UP000239047"/>
    </source>
</evidence>
<name>A0A2S5G745_9BACL</name>
<gene>
    <name evidence="2" type="ORF">C4B60_19385</name>
    <name evidence="3" type="ORF">C4B60_19815</name>
</gene>
<keyword evidence="1" id="KW-1133">Transmembrane helix</keyword>
<feature type="transmembrane region" description="Helical" evidence="1">
    <location>
        <begin position="20"/>
        <end position="36"/>
    </location>
</feature>
<protein>
    <submittedName>
        <fullName evidence="3">Uncharacterized protein</fullName>
    </submittedName>
</protein>
<dbReference type="EMBL" id="PREZ01000009">
    <property type="protein sequence ID" value="PPA68730.1"/>
    <property type="molecule type" value="Genomic_DNA"/>
</dbReference>
<dbReference type="EMBL" id="PREZ01000009">
    <property type="protein sequence ID" value="PPA68807.1"/>
    <property type="molecule type" value="Genomic_DNA"/>
</dbReference>
<dbReference type="Proteomes" id="UP000239047">
    <property type="component" value="Unassembled WGS sequence"/>
</dbReference>
<evidence type="ECO:0000313" key="2">
    <source>
        <dbReference type="EMBL" id="PPA68730.1"/>
    </source>
</evidence>
<reference evidence="3 4" key="1">
    <citation type="submission" date="2018-02" db="EMBL/GenBank/DDBJ databases">
        <title>Jeotgalibacillus proteolyticum sp. nov. a protease producing bacterium isolated from ocean sediments of Laizhou Bay.</title>
        <authorList>
            <person name="Li Y."/>
        </authorList>
    </citation>
    <scope>NUCLEOTIDE SEQUENCE [LARGE SCALE GENOMIC DNA]</scope>
    <source>
        <strain evidence="3 4">22-7</strain>
    </source>
</reference>
<dbReference type="AlphaFoldDB" id="A0A2S5G745"/>
<evidence type="ECO:0000256" key="1">
    <source>
        <dbReference type="SAM" id="Phobius"/>
    </source>
</evidence>
<keyword evidence="1" id="KW-0812">Transmembrane</keyword>
<comment type="caution">
    <text evidence="3">The sequence shown here is derived from an EMBL/GenBank/DDBJ whole genome shotgun (WGS) entry which is preliminary data.</text>
</comment>
<organism evidence="3 4">
    <name type="scientific">Jeotgalibacillus proteolyticus</name>
    <dbReference type="NCBI Taxonomy" id="2082395"/>
    <lineage>
        <taxon>Bacteria</taxon>
        <taxon>Bacillati</taxon>
        <taxon>Bacillota</taxon>
        <taxon>Bacilli</taxon>
        <taxon>Bacillales</taxon>
        <taxon>Caryophanaceae</taxon>
        <taxon>Jeotgalibacillus</taxon>
    </lineage>
</organism>
<sequence length="79" mass="9023">MDLGSLVEVININFNVNNNNVVIVVVNICFLLIKSLQHRVYKHDKNLLKSKGKSIINDGKIVKLSKGLYPSGDQEFYRY</sequence>
<keyword evidence="4" id="KW-1185">Reference proteome</keyword>
<keyword evidence="1" id="KW-0472">Membrane</keyword>